<dbReference type="RefSeq" id="WP_377049199.1">
    <property type="nucleotide sequence ID" value="NZ_JBHLVZ010000002.1"/>
</dbReference>
<sequence length="408" mass="39586">MIGTTPVILALGGGPVRLLGAGAMLFSLGFARASAASGRGADDATFLMAAAGTARFQGSARRLLVEGARTNAIRNPRAEGATVGGAGSSALPGFWGNFSSGGLTATVAGTGTASGLPYLDLAFTGTTSGTSAAFSFDTASLAVTAGQQVTHSVYLALVGGSLANLSSVNNRNVTSGGTGTASQNVLASLSGALTRFGSTVTAGAGATAMQHYLSFSFAPGAAVNFTLRIACPQIEWGAFASSPILPAAGAPAVTARAADVPSCALPPQGTLVGTFLLPQSAPAGLDQGLLQLDDGTDTNRLVLQNAGGGNAVQALVASGGSTLATLAAGSMVPGTAFRAAIGWNAAGVSACLGGGAVQSSGTLPAGLSRLLIGHASAGLGRAAFGEAGPLDLHATRLPDAALQALTSN</sequence>
<organism evidence="1 2">
    <name type="scientific">Muricoccus vinaceus</name>
    <dbReference type="NCBI Taxonomy" id="424704"/>
    <lineage>
        <taxon>Bacteria</taxon>
        <taxon>Pseudomonadati</taxon>
        <taxon>Pseudomonadota</taxon>
        <taxon>Alphaproteobacteria</taxon>
        <taxon>Acetobacterales</taxon>
        <taxon>Roseomonadaceae</taxon>
        <taxon>Muricoccus</taxon>
    </lineage>
</organism>
<name>A0ABV6IR22_9PROT</name>
<proteinExistence type="predicted"/>
<gene>
    <name evidence="1" type="ORF">ACFFIC_05860</name>
</gene>
<reference evidence="1 2" key="1">
    <citation type="submission" date="2024-09" db="EMBL/GenBank/DDBJ databases">
        <authorList>
            <person name="Sun Q."/>
            <person name="Mori K."/>
        </authorList>
    </citation>
    <scope>NUCLEOTIDE SEQUENCE [LARGE SCALE GENOMIC DNA]</scope>
    <source>
        <strain evidence="1 2">CCM 7468</strain>
    </source>
</reference>
<keyword evidence="2" id="KW-1185">Reference proteome</keyword>
<dbReference type="Proteomes" id="UP001589789">
    <property type="component" value="Unassembled WGS sequence"/>
</dbReference>
<accession>A0ABV6IR22</accession>
<evidence type="ECO:0000313" key="2">
    <source>
        <dbReference type="Proteomes" id="UP001589789"/>
    </source>
</evidence>
<evidence type="ECO:0000313" key="1">
    <source>
        <dbReference type="EMBL" id="MFC0385078.1"/>
    </source>
</evidence>
<dbReference type="EMBL" id="JBHLVZ010000002">
    <property type="protein sequence ID" value="MFC0385078.1"/>
    <property type="molecule type" value="Genomic_DNA"/>
</dbReference>
<comment type="caution">
    <text evidence="1">The sequence shown here is derived from an EMBL/GenBank/DDBJ whole genome shotgun (WGS) entry which is preliminary data.</text>
</comment>
<protein>
    <submittedName>
        <fullName evidence="1">Uncharacterized protein</fullName>
    </submittedName>
</protein>